<dbReference type="Pfam" id="PF12937">
    <property type="entry name" value="F-box-like"/>
    <property type="match status" value="1"/>
</dbReference>
<name>A0AAV9W6E3_9PEZI</name>
<comment type="caution">
    <text evidence="3">The sequence shown here is derived from an EMBL/GenBank/DDBJ whole genome shotgun (WGS) entry which is preliminary data.</text>
</comment>
<dbReference type="EMBL" id="JAVHJL010000006">
    <property type="protein sequence ID" value="KAK6502044.1"/>
    <property type="molecule type" value="Genomic_DNA"/>
</dbReference>
<evidence type="ECO:0000313" key="4">
    <source>
        <dbReference type="Proteomes" id="UP001370758"/>
    </source>
</evidence>
<dbReference type="InterPro" id="IPR036047">
    <property type="entry name" value="F-box-like_dom_sf"/>
</dbReference>
<feature type="compositionally biased region" description="Pro residues" evidence="1">
    <location>
        <begin position="227"/>
        <end position="238"/>
    </location>
</feature>
<feature type="domain" description="F-box" evidence="2">
    <location>
        <begin position="40"/>
        <end position="90"/>
    </location>
</feature>
<evidence type="ECO:0000259" key="2">
    <source>
        <dbReference type="PROSITE" id="PS50181"/>
    </source>
</evidence>
<dbReference type="AlphaFoldDB" id="A0AAV9W6E3"/>
<accession>A0AAV9W6E3</accession>
<sequence length="323" mass="36321">MQHIQRIITRLIILLRSPLIGTYNFLRAPFKPRQTGTMAQTTIFSLPAELHFQILSYLPFSSHIALASTHQTFNSLLQDPLLRSQRYYCATFPGIHVLLKNYMLRVVVKNNDVKNAKVEILQLQTTGSMATLKHIVVATLPPSTLHQKEPLIGGIGKTRRKFAGEGSILNDYWLYTPRGWDTQQETMDLRKLVVLLKVITPATIPKKDGDKRKYWSTEYPFRIARPGNPPSSTPPNPPSTNDRRTKNILSPAAPPTEPATLQQMITFITKRAIKELGLSKEKEVSVALRVCKLGGTEGYVGFTGEIEVDGVSRSSGWRGWFGR</sequence>
<dbReference type="InterPro" id="IPR001810">
    <property type="entry name" value="F-box_dom"/>
</dbReference>
<reference evidence="3 4" key="1">
    <citation type="submission" date="2023-08" db="EMBL/GenBank/DDBJ databases">
        <authorList>
            <person name="Palmer J.M."/>
        </authorList>
    </citation>
    <scope>NUCLEOTIDE SEQUENCE [LARGE SCALE GENOMIC DNA]</scope>
    <source>
        <strain evidence="3 4">TWF481</strain>
    </source>
</reference>
<dbReference type="SUPFAM" id="SSF81383">
    <property type="entry name" value="F-box domain"/>
    <property type="match status" value="1"/>
</dbReference>
<keyword evidence="4" id="KW-1185">Reference proteome</keyword>
<gene>
    <name evidence="3" type="ORF">TWF481_009860</name>
</gene>
<proteinExistence type="predicted"/>
<organism evidence="3 4">
    <name type="scientific">Arthrobotrys musiformis</name>
    <dbReference type="NCBI Taxonomy" id="47236"/>
    <lineage>
        <taxon>Eukaryota</taxon>
        <taxon>Fungi</taxon>
        <taxon>Dikarya</taxon>
        <taxon>Ascomycota</taxon>
        <taxon>Pezizomycotina</taxon>
        <taxon>Orbiliomycetes</taxon>
        <taxon>Orbiliales</taxon>
        <taxon>Orbiliaceae</taxon>
        <taxon>Arthrobotrys</taxon>
    </lineage>
</organism>
<dbReference type="PROSITE" id="PS50181">
    <property type="entry name" value="FBOX"/>
    <property type="match status" value="1"/>
</dbReference>
<evidence type="ECO:0000313" key="3">
    <source>
        <dbReference type="EMBL" id="KAK6502044.1"/>
    </source>
</evidence>
<evidence type="ECO:0000256" key="1">
    <source>
        <dbReference type="SAM" id="MobiDB-lite"/>
    </source>
</evidence>
<feature type="region of interest" description="Disordered" evidence="1">
    <location>
        <begin position="222"/>
        <end position="256"/>
    </location>
</feature>
<dbReference type="Proteomes" id="UP001370758">
    <property type="component" value="Unassembled WGS sequence"/>
</dbReference>
<protein>
    <recommendedName>
        <fullName evidence="2">F-box domain-containing protein</fullName>
    </recommendedName>
</protein>